<organism evidence="9 10">
    <name type="scientific">Branchiostoma belcheri</name>
    <name type="common">Amphioxus</name>
    <dbReference type="NCBI Taxonomy" id="7741"/>
    <lineage>
        <taxon>Eukaryota</taxon>
        <taxon>Metazoa</taxon>
        <taxon>Chordata</taxon>
        <taxon>Cephalochordata</taxon>
        <taxon>Leptocardii</taxon>
        <taxon>Amphioxiformes</taxon>
        <taxon>Branchiostomatidae</taxon>
        <taxon>Branchiostoma</taxon>
    </lineage>
</organism>
<dbReference type="Proteomes" id="UP000515135">
    <property type="component" value="Unplaced"/>
</dbReference>
<dbReference type="PANTHER" id="PTHR24340:SF112">
    <property type="entry name" value="VENT HOMEOBOX"/>
    <property type="match status" value="1"/>
</dbReference>
<feature type="DNA-binding region" description="Homeobox" evidence="5">
    <location>
        <begin position="158"/>
        <end position="217"/>
    </location>
</feature>
<dbReference type="PROSITE" id="PS50071">
    <property type="entry name" value="HOMEOBOX_2"/>
    <property type="match status" value="1"/>
</dbReference>
<evidence type="ECO:0000259" key="8">
    <source>
        <dbReference type="PROSITE" id="PS50071"/>
    </source>
</evidence>
<protein>
    <submittedName>
        <fullName evidence="10">Homeobox protein MSH-A-like</fullName>
    </submittedName>
</protein>
<dbReference type="FunFam" id="1.10.10.60:FF:000723">
    <property type="entry name" value="Vent homeobox 2"/>
    <property type="match status" value="1"/>
</dbReference>
<evidence type="ECO:0000313" key="9">
    <source>
        <dbReference type="Proteomes" id="UP000515135"/>
    </source>
</evidence>
<dbReference type="InterPro" id="IPR017970">
    <property type="entry name" value="Homeobox_CS"/>
</dbReference>
<evidence type="ECO:0000256" key="7">
    <source>
        <dbReference type="SAM" id="MobiDB-lite"/>
    </source>
</evidence>
<dbReference type="AlphaFoldDB" id="A0A6P5A9P1"/>
<feature type="domain" description="Homeobox" evidence="8">
    <location>
        <begin position="156"/>
        <end position="216"/>
    </location>
</feature>
<dbReference type="SMART" id="SM00389">
    <property type="entry name" value="HOX"/>
    <property type="match status" value="1"/>
</dbReference>
<dbReference type="KEGG" id="bbel:109486859"/>
<evidence type="ECO:0000256" key="2">
    <source>
        <dbReference type="ARBA" id="ARBA00023125"/>
    </source>
</evidence>
<reference evidence="10" key="1">
    <citation type="submission" date="2025-08" db="UniProtKB">
        <authorList>
            <consortium name="RefSeq"/>
        </authorList>
    </citation>
    <scope>IDENTIFICATION</scope>
    <source>
        <tissue evidence="10">Gonad</tissue>
    </source>
</reference>
<proteinExistence type="predicted"/>
<evidence type="ECO:0000256" key="5">
    <source>
        <dbReference type="PROSITE-ProRule" id="PRU00108"/>
    </source>
</evidence>
<feature type="compositionally biased region" description="Low complexity" evidence="7">
    <location>
        <begin position="129"/>
        <end position="152"/>
    </location>
</feature>
<sequence length="324" mass="35214">MNTSRHSLTKTRYKYGVKPTVSITSPTLSSDEFTTTMTACKLPFALSVENLIGGSRNDLVPDIRASSPECLPPKKRHLLISATPNTPARLDTNSRAAAQVAPHAENLTLRSDGEMSDDEEIDVVSVGEAASPASSTSSDRSSPAPSSCGDSPSPSPVGRKARTAFTTEQVMALEERFRLQKYLSAADRETLAKGTGLTDEQVKTWFQNRRMKLKRQQQDFATFPLHAAVTVPGMSGYSPQPNPWYDSAHFVPSLGTAVCGLRPHMLPQPANTVSTSRGTRYSPYPSARVSPSGHSHHQMSNMYLSPYQNNVAAAHYHNVPAMNL</sequence>
<name>A0A6P5A9P1_BRABE</name>
<dbReference type="InterPro" id="IPR050394">
    <property type="entry name" value="Homeobox_NK-like"/>
</dbReference>
<dbReference type="GO" id="GO:0000981">
    <property type="term" value="F:DNA-binding transcription factor activity, RNA polymerase II-specific"/>
    <property type="evidence" value="ECO:0007669"/>
    <property type="project" value="InterPro"/>
</dbReference>
<dbReference type="GO" id="GO:0030154">
    <property type="term" value="P:cell differentiation"/>
    <property type="evidence" value="ECO:0007669"/>
    <property type="project" value="TreeGrafter"/>
</dbReference>
<keyword evidence="9" id="KW-1185">Reference proteome</keyword>
<dbReference type="Gene3D" id="1.10.10.60">
    <property type="entry name" value="Homeodomain-like"/>
    <property type="match status" value="1"/>
</dbReference>
<dbReference type="CDD" id="cd00086">
    <property type="entry name" value="homeodomain"/>
    <property type="match status" value="1"/>
</dbReference>
<dbReference type="OrthoDB" id="6159439at2759"/>
<evidence type="ECO:0000256" key="1">
    <source>
        <dbReference type="ARBA" id="ARBA00004123"/>
    </source>
</evidence>
<comment type="subcellular location">
    <subcellularLocation>
        <location evidence="1 5 6">Nucleus</location>
    </subcellularLocation>
</comment>
<dbReference type="PANTHER" id="PTHR24340">
    <property type="entry name" value="HOMEOBOX PROTEIN NKX"/>
    <property type="match status" value="1"/>
</dbReference>
<evidence type="ECO:0000313" key="10">
    <source>
        <dbReference type="RefSeq" id="XP_019646328.1"/>
    </source>
</evidence>
<dbReference type="Pfam" id="PF00046">
    <property type="entry name" value="Homeodomain"/>
    <property type="match status" value="1"/>
</dbReference>
<evidence type="ECO:0000256" key="3">
    <source>
        <dbReference type="ARBA" id="ARBA00023155"/>
    </source>
</evidence>
<dbReference type="GO" id="GO:0000978">
    <property type="term" value="F:RNA polymerase II cis-regulatory region sequence-specific DNA binding"/>
    <property type="evidence" value="ECO:0007669"/>
    <property type="project" value="TreeGrafter"/>
</dbReference>
<dbReference type="PROSITE" id="PS00027">
    <property type="entry name" value="HOMEOBOX_1"/>
    <property type="match status" value="1"/>
</dbReference>
<evidence type="ECO:0000256" key="4">
    <source>
        <dbReference type="ARBA" id="ARBA00023242"/>
    </source>
</evidence>
<keyword evidence="4 5" id="KW-0539">Nucleus</keyword>
<keyword evidence="2 5" id="KW-0238">DNA-binding</keyword>
<feature type="region of interest" description="Disordered" evidence="7">
    <location>
        <begin position="269"/>
        <end position="297"/>
    </location>
</feature>
<dbReference type="GO" id="GO:0005634">
    <property type="term" value="C:nucleus"/>
    <property type="evidence" value="ECO:0007669"/>
    <property type="project" value="UniProtKB-SubCell"/>
</dbReference>
<dbReference type="RefSeq" id="XP_019646328.1">
    <property type="nucleotide sequence ID" value="XM_019790769.1"/>
</dbReference>
<dbReference type="SUPFAM" id="SSF46689">
    <property type="entry name" value="Homeodomain-like"/>
    <property type="match status" value="1"/>
</dbReference>
<feature type="compositionally biased region" description="Polar residues" evidence="7">
    <location>
        <begin position="84"/>
        <end position="96"/>
    </location>
</feature>
<keyword evidence="3 5" id="KW-0371">Homeobox</keyword>
<feature type="compositionally biased region" description="Polar residues" evidence="7">
    <location>
        <begin position="269"/>
        <end position="279"/>
    </location>
</feature>
<evidence type="ECO:0000256" key="6">
    <source>
        <dbReference type="RuleBase" id="RU000682"/>
    </source>
</evidence>
<dbReference type="GeneID" id="109486859"/>
<accession>A0A6P5A9P1</accession>
<gene>
    <name evidence="10" type="primary">LOC109486859</name>
</gene>
<dbReference type="InterPro" id="IPR009057">
    <property type="entry name" value="Homeodomain-like_sf"/>
</dbReference>
<feature type="region of interest" description="Disordered" evidence="7">
    <location>
        <begin position="84"/>
        <end position="161"/>
    </location>
</feature>
<dbReference type="InterPro" id="IPR001356">
    <property type="entry name" value="HD"/>
</dbReference>